<gene>
    <name evidence="10" type="ORF">MBOT_08760</name>
</gene>
<evidence type="ECO:0000256" key="3">
    <source>
        <dbReference type="ARBA" id="ARBA00022525"/>
    </source>
</evidence>
<dbReference type="PANTHER" id="PTHR42852:SF17">
    <property type="entry name" value="THIOREDOXIN-LIKE PROTEIN HI_1115"/>
    <property type="match status" value="1"/>
</dbReference>
<dbReference type="InterPro" id="IPR050553">
    <property type="entry name" value="Thioredoxin_ResA/DsbE_sf"/>
</dbReference>
<evidence type="ECO:0000256" key="7">
    <source>
        <dbReference type="ARBA" id="ARBA00067724"/>
    </source>
</evidence>
<comment type="caution">
    <text evidence="10">The sequence shown here is derived from an EMBL/GenBank/DDBJ whole genome shotgun (WGS) entry which is preliminary data.</text>
</comment>
<dbReference type="GO" id="GO:0016209">
    <property type="term" value="F:antioxidant activity"/>
    <property type="evidence" value="ECO:0007669"/>
    <property type="project" value="InterPro"/>
</dbReference>
<protein>
    <recommendedName>
        <fullName evidence="7">Soluble secreted antigen MPT53</fullName>
    </recommendedName>
</protein>
<evidence type="ECO:0000259" key="9">
    <source>
        <dbReference type="PROSITE" id="PS51352"/>
    </source>
</evidence>
<keyword evidence="3" id="KW-0964">Secreted</keyword>
<name>A0A7I9XU24_9MYCO</name>
<organism evidence="10 11">
    <name type="scientific">Mycobacterium botniense</name>
    <dbReference type="NCBI Taxonomy" id="84962"/>
    <lineage>
        <taxon>Bacteria</taxon>
        <taxon>Bacillati</taxon>
        <taxon>Actinomycetota</taxon>
        <taxon>Actinomycetes</taxon>
        <taxon>Mycobacteriales</taxon>
        <taxon>Mycobacteriaceae</taxon>
        <taxon>Mycobacterium</taxon>
    </lineage>
</organism>
<dbReference type="PANTHER" id="PTHR42852">
    <property type="entry name" value="THIOL:DISULFIDE INTERCHANGE PROTEIN DSBE"/>
    <property type="match status" value="1"/>
</dbReference>
<dbReference type="EMBL" id="BLKW01000002">
    <property type="protein sequence ID" value="GFG73511.1"/>
    <property type="molecule type" value="Genomic_DNA"/>
</dbReference>
<comment type="subcellular location">
    <subcellularLocation>
        <location evidence="1">Secreted</location>
    </subcellularLocation>
</comment>
<evidence type="ECO:0000256" key="5">
    <source>
        <dbReference type="ARBA" id="ARBA00023284"/>
    </source>
</evidence>
<dbReference type="GO" id="GO:0005576">
    <property type="term" value="C:extracellular region"/>
    <property type="evidence" value="ECO:0007669"/>
    <property type="project" value="UniProtKB-SubCell"/>
</dbReference>
<dbReference type="GO" id="GO:0016491">
    <property type="term" value="F:oxidoreductase activity"/>
    <property type="evidence" value="ECO:0007669"/>
    <property type="project" value="InterPro"/>
</dbReference>
<comment type="similarity">
    <text evidence="2">Belongs to the thioredoxin family.</text>
</comment>
<keyword evidence="5" id="KW-0676">Redox-active center</keyword>
<dbReference type="PROSITE" id="PS51257">
    <property type="entry name" value="PROKAR_LIPOPROTEIN"/>
    <property type="match status" value="1"/>
</dbReference>
<dbReference type="InterPro" id="IPR036249">
    <property type="entry name" value="Thioredoxin-like_sf"/>
</dbReference>
<dbReference type="PROSITE" id="PS51352">
    <property type="entry name" value="THIOREDOXIN_2"/>
    <property type="match status" value="1"/>
</dbReference>
<keyword evidence="11" id="KW-1185">Reference proteome</keyword>
<proteinExistence type="inferred from homology"/>
<evidence type="ECO:0000256" key="1">
    <source>
        <dbReference type="ARBA" id="ARBA00004613"/>
    </source>
</evidence>
<reference evidence="10 11" key="1">
    <citation type="journal article" date="2019" name="Emerg. Microbes Infect.">
        <title>Comprehensive subspecies identification of 175 nontuberculous mycobacteria species based on 7547 genomic profiles.</title>
        <authorList>
            <person name="Matsumoto Y."/>
            <person name="Kinjo T."/>
            <person name="Motooka D."/>
            <person name="Nabeya D."/>
            <person name="Jung N."/>
            <person name="Uechi K."/>
            <person name="Horii T."/>
            <person name="Iida T."/>
            <person name="Fujita J."/>
            <person name="Nakamura S."/>
        </authorList>
    </citation>
    <scope>NUCLEOTIDE SEQUENCE [LARGE SCALE GENOMIC DNA]</scope>
    <source>
        <strain evidence="10 11">JCM 17322</strain>
    </source>
</reference>
<dbReference type="InterPro" id="IPR000866">
    <property type="entry name" value="AhpC/TSA"/>
</dbReference>
<evidence type="ECO:0000256" key="2">
    <source>
        <dbReference type="ARBA" id="ARBA00008987"/>
    </source>
</evidence>
<evidence type="ECO:0000256" key="6">
    <source>
        <dbReference type="ARBA" id="ARBA00055273"/>
    </source>
</evidence>
<dbReference type="InterPro" id="IPR013766">
    <property type="entry name" value="Thioredoxin_domain"/>
</dbReference>
<feature type="signal peptide" evidence="8">
    <location>
        <begin position="1"/>
        <end position="24"/>
    </location>
</feature>
<dbReference type="AlphaFoldDB" id="A0A7I9XU24"/>
<dbReference type="SUPFAM" id="SSF52833">
    <property type="entry name" value="Thioredoxin-like"/>
    <property type="match status" value="1"/>
</dbReference>
<dbReference type="Pfam" id="PF00578">
    <property type="entry name" value="AhpC-TSA"/>
    <property type="match status" value="1"/>
</dbReference>
<dbReference type="Proteomes" id="UP000465361">
    <property type="component" value="Unassembled WGS sequence"/>
</dbReference>
<dbReference type="Gene3D" id="3.40.30.10">
    <property type="entry name" value="Glutaredoxin"/>
    <property type="match status" value="1"/>
</dbReference>
<sequence>MPRRLTTWLAAAALLLAGCGWSHTTAPAPVQLQFSAKTLAGQPFSGESLRGKPSVLWFWAPWCPQCQQEASTVAKVAAANPAVTFVGVAGHDRIPAMQAFVDKYRLGGFTQLADTDGTIWARFGVTHQPAYAFVSSHGSVDVVKSSLRESQLSERVHALVTQ</sequence>
<evidence type="ECO:0000256" key="8">
    <source>
        <dbReference type="SAM" id="SignalP"/>
    </source>
</evidence>
<accession>A0A7I9XU24</accession>
<feature type="domain" description="Thioredoxin" evidence="9">
    <location>
        <begin position="25"/>
        <end position="152"/>
    </location>
</feature>
<evidence type="ECO:0000256" key="4">
    <source>
        <dbReference type="ARBA" id="ARBA00022729"/>
    </source>
</evidence>
<feature type="chain" id="PRO_5039511038" description="Soluble secreted antigen MPT53" evidence="8">
    <location>
        <begin position="25"/>
        <end position="162"/>
    </location>
</feature>
<keyword evidence="4 8" id="KW-0732">Signal</keyword>
<evidence type="ECO:0000313" key="11">
    <source>
        <dbReference type="Proteomes" id="UP000465361"/>
    </source>
</evidence>
<comment type="function">
    <text evidence="6">Disulfide oxidoreductase that catalyzes the oxidation of reduced, unfolded secreted proteins to form disulfide bonds. Despite a weak homology to thioredoxin this cannot serve as a substrate for thioredoxin reductase.</text>
</comment>
<evidence type="ECO:0000313" key="10">
    <source>
        <dbReference type="EMBL" id="GFG73511.1"/>
    </source>
</evidence>
<dbReference type="FunFam" id="3.40.30.10:FF:000238">
    <property type="entry name" value="Soluble secreted antigen Mpt53"/>
    <property type="match status" value="1"/>
</dbReference>